<organism evidence="1 2">
    <name type="scientific">Melia azedarach</name>
    <name type="common">Chinaberry tree</name>
    <dbReference type="NCBI Taxonomy" id="155640"/>
    <lineage>
        <taxon>Eukaryota</taxon>
        <taxon>Viridiplantae</taxon>
        <taxon>Streptophyta</taxon>
        <taxon>Embryophyta</taxon>
        <taxon>Tracheophyta</taxon>
        <taxon>Spermatophyta</taxon>
        <taxon>Magnoliopsida</taxon>
        <taxon>eudicotyledons</taxon>
        <taxon>Gunneridae</taxon>
        <taxon>Pentapetalae</taxon>
        <taxon>rosids</taxon>
        <taxon>malvids</taxon>
        <taxon>Sapindales</taxon>
        <taxon>Meliaceae</taxon>
        <taxon>Melia</taxon>
    </lineage>
</organism>
<accession>A0ACC1YET5</accession>
<name>A0ACC1YET5_MELAZ</name>
<dbReference type="EMBL" id="CM051397">
    <property type="protein sequence ID" value="KAJ4721757.1"/>
    <property type="molecule type" value="Genomic_DNA"/>
</dbReference>
<evidence type="ECO:0000313" key="2">
    <source>
        <dbReference type="Proteomes" id="UP001164539"/>
    </source>
</evidence>
<dbReference type="Proteomes" id="UP001164539">
    <property type="component" value="Chromosome 4"/>
</dbReference>
<sequence>MAIKLSSLTFSNKIFKRVNLTATIYSLSCAKTIPVFAETDTNAQDASGFEAKIQSLRNKLCPDNLIRILDSTGDLNSASKLFKWVSLQKRFQHTADTYCKMILKLGLAGNIEEMEGICQNMVKERFPNVKEALVLLVHSFVNHFRVNEAIRVLVNMNSGGLKPSVDVFNVVLGAIVKEKRGFEDFVFVYKEMVKAGVGPNVDTLNNLLEVLFETDRIEYAFNQFRRMHKKGCSPNSRTFEIVIMGLIANNRVDDSIAVLDEMFDLGIQLELSFYTCTIPMLCRQNKLEEAIRLFKMMRASNLVADELTYEEMIRCSCENLRLDDATEILEEMIEIGLTPAVDIFVTLVTGFCEVGKFDDSVNFLEDKCGYVTSPHNAMLECCCNARKLFLAKSILLKMAERGIADCDSWNVPIRWLCENEEIGKANELLGRMIVSSILPDSATYSALVLGNCKSSNYEDALQLFRQICAKFWVLDPISYSKLVEGLCQAEKISEAAEVFCYMSKSGCSLHSSSFNALIHVICGTGNVDKAIRLRPFAYSSGCSLDAEAYCILIQSMSAQNRAKDCVLFFNLMVNAGFVPDQETMRSLLYFLANHSQFHMVSSRISKLVSESEVLDSTMYNILINGLWKEGLKSEASYLLDQMLEKGWVPDATTHRLLVGLSVGEERYSGNYSCKNSTLQDSVSDILAEGLGNT</sequence>
<protein>
    <submittedName>
        <fullName evidence="1">Pentatricopeptide repeat-containing protein</fullName>
    </submittedName>
</protein>
<reference evidence="1 2" key="1">
    <citation type="journal article" date="2023" name="Science">
        <title>Complex scaffold remodeling in plant triterpene biosynthesis.</title>
        <authorList>
            <person name="De La Pena R."/>
            <person name="Hodgson H."/>
            <person name="Liu J.C."/>
            <person name="Stephenson M.J."/>
            <person name="Martin A.C."/>
            <person name="Owen C."/>
            <person name="Harkess A."/>
            <person name="Leebens-Mack J."/>
            <person name="Jimenez L.E."/>
            <person name="Osbourn A."/>
            <person name="Sattely E.S."/>
        </authorList>
    </citation>
    <scope>NUCLEOTIDE SEQUENCE [LARGE SCALE GENOMIC DNA]</scope>
    <source>
        <strain evidence="2">cv. JPN11</strain>
        <tissue evidence="1">Leaf</tissue>
    </source>
</reference>
<proteinExistence type="predicted"/>
<keyword evidence="2" id="KW-1185">Reference proteome</keyword>
<comment type="caution">
    <text evidence="1">The sequence shown here is derived from an EMBL/GenBank/DDBJ whole genome shotgun (WGS) entry which is preliminary data.</text>
</comment>
<evidence type="ECO:0000313" key="1">
    <source>
        <dbReference type="EMBL" id="KAJ4721757.1"/>
    </source>
</evidence>
<gene>
    <name evidence="1" type="ORF">OWV82_009409</name>
</gene>